<dbReference type="InterPro" id="IPR046955">
    <property type="entry name" value="PHR1-like"/>
</dbReference>
<dbReference type="OrthoDB" id="551907at2759"/>
<dbReference type="GeneID" id="104211799"/>
<evidence type="ECO:0000313" key="8">
    <source>
        <dbReference type="RefSeq" id="XP_009759227.1"/>
    </source>
</evidence>
<dbReference type="FunFam" id="1.10.10.60:FF:000002">
    <property type="entry name" value="Myb family transcription factor"/>
    <property type="match status" value="1"/>
</dbReference>
<comment type="subcellular location">
    <subcellularLocation>
        <location evidence="1">Nucleus</location>
    </subcellularLocation>
</comment>
<dbReference type="GO" id="GO:0000976">
    <property type="term" value="F:transcription cis-regulatory region binding"/>
    <property type="evidence" value="ECO:0007669"/>
    <property type="project" value="UniProtKB-ARBA"/>
</dbReference>
<protein>
    <submittedName>
        <fullName evidence="8 9">Myb family transcription factor At1g14600</fullName>
    </submittedName>
</protein>
<dbReference type="Pfam" id="PF00249">
    <property type="entry name" value="Myb_DNA-binding"/>
    <property type="match status" value="1"/>
</dbReference>
<dbReference type="AlphaFoldDB" id="A0A1U7UT32"/>
<evidence type="ECO:0000256" key="2">
    <source>
        <dbReference type="ARBA" id="ARBA00023015"/>
    </source>
</evidence>
<reference evidence="8 9" key="2">
    <citation type="submission" date="2025-04" db="UniProtKB">
        <authorList>
            <consortium name="RefSeq"/>
        </authorList>
    </citation>
    <scope>IDENTIFICATION</scope>
    <source>
        <tissue evidence="8 9">Leaf</tissue>
    </source>
</reference>
<gene>
    <name evidence="8 9" type="primary">LOC104211799</name>
</gene>
<dbReference type="PANTHER" id="PTHR31314">
    <property type="entry name" value="MYB FAMILY TRANSCRIPTION FACTOR PHL7-LIKE"/>
    <property type="match status" value="1"/>
</dbReference>
<evidence type="ECO:0000256" key="4">
    <source>
        <dbReference type="ARBA" id="ARBA00023242"/>
    </source>
</evidence>
<dbReference type="PANTHER" id="PTHR31314:SF128">
    <property type="entry name" value="OS11G0106100 PROTEIN"/>
    <property type="match status" value="1"/>
</dbReference>
<dbReference type="SUPFAM" id="SSF46689">
    <property type="entry name" value="Homeodomain-like"/>
    <property type="match status" value="1"/>
</dbReference>
<dbReference type="GO" id="GO:0010597">
    <property type="term" value="P:green leaf volatile biosynthetic process"/>
    <property type="evidence" value="ECO:0007669"/>
    <property type="project" value="UniProtKB-ARBA"/>
</dbReference>
<organism evidence="7 8">
    <name type="scientific">Nicotiana sylvestris</name>
    <name type="common">Wood tobacco</name>
    <name type="synonym">South American tobacco</name>
    <dbReference type="NCBI Taxonomy" id="4096"/>
    <lineage>
        <taxon>Eukaryota</taxon>
        <taxon>Viridiplantae</taxon>
        <taxon>Streptophyta</taxon>
        <taxon>Embryophyta</taxon>
        <taxon>Tracheophyta</taxon>
        <taxon>Spermatophyta</taxon>
        <taxon>Magnoliopsida</taxon>
        <taxon>eudicotyledons</taxon>
        <taxon>Gunneridae</taxon>
        <taxon>Pentapetalae</taxon>
        <taxon>asterids</taxon>
        <taxon>lamiids</taxon>
        <taxon>Solanales</taxon>
        <taxon>Solanaceae</taxon>
        <taxon>Nicotianoideae</taxon>
        <taxon>Nicotianeae</taxon>
        <taxon>Nicotiana</taxon>
    </lineage>
</organism>
<dbReference type="InterPro" id="IPR006447">
    <property type="entry name" value="Myb_dom_plants"/>
</dbReference>
<dbReference type="Proteomes" id="UP000189701">
    <property type="component" value="Unplaced"/>
</dbReference>
<name>A0A1U7UT32_NICSY</name>
<dbReference type="InterPro" id="IPR001005">
    <property type="entry name" value="SANT/Myb"/>
</dbReference>
<evidence type="ECO:0000256" key="3">
    <source>
        <dbReference type="ARBA" id="ARBA00023163"/>
    </source>
</evidence>
<dbReference type="eggNOG" id="ENOG502RJE7">
    <property type="taxonomic scope" value="Eukaryota"/>
</dbReference>
<evidence type="ECO:0000313" key="9">
    <source>
        <dbReference type="RefSeq" id="XP_009759228.1"/>
    </source>
</evidence>
<dbReference type="NCBIfam" id="TIGR01557">
    <property type="entry name" value="myb_SHAQKYF"/>
    <property type="match status" value="1"/>
</dbReference>
<feature type="domain" description="HTH myb-type" evidence="6">
    <location>
        <begin position="58"/>
        <end position="118"/>
    </location>
</feature>
<evidence type="ECO:0000256" key="5">
    <source>
        <dbReference type="SAM" id="MobiDB-lite"/>
    </source>
</evidence>
<dbReference type="GO" id="GO:0003700">
    <property type="term" value="F:DNA-binding transcription factor activity"/>
    <property type="evidence" value="ECO:0007669"/>
    <property type="project" value="InterPro"/>
</dbReference>
<sequence>MEKVSYSIDLNEEANNKRETDEAIELSDDMIEKTAEGNGSSEDIGNEDKCSRVRQYVRSKLPRLRWTPDLHLSFVRAIERLGGQERATPKLVLQTMNVRGLSIAHVKSHLQMYRSKKLGEFGQVLGHAHRAMQGKSYFYGNPRQIFNPLQDFKMKNGAIVLARNFNDDDDNVNHHFQNSLSRPRHETKEIFSRYLEWSSNQGTNNLFRMKILQAGNHEIGPVRQSHFLEEKRWPPNEFKENQYWKEKRVSLSNISSNKNSQSLFQQNNFVQQPKWRWRYNSLEPKFETPFRLEMKRDKRLSEKDWMPDLQLGLSTIDNNKEQIQQSKKESDSTLNTMLSLSLPSYSSSAT</sequence>
<keyword evidence="2" id="KW-0805">Transcription regulation</keyword>
<accession>A0A1U7UT32</accession>
<keyword evidence="3" id="KW-0804">Transcription</keyword>
<dbReference type="KEGG" id="nsy:104211799"/>
<proteinExistence type="predicted"/>
<evidence type="ECO:0000259" key="6">
    <source>
        <dbReference type="PROSITE" id="PS51294"/>
    </source>
</evidence>
<evidence type="ECO:0000313" key="7">
    <source>
        <dbReference type="Proteomes" id="UP000189701"/>
    </source>
</evidence>
<keyword evidence="4" id="KW-0539">Nucleus</keyword>
<dbReference type="Gene3D" id="1.10.10.60">
    <property type="entry name" value="Homeodomain-like"/>
    <property type="match status" value="1"/>
</dbReference>
<feature type="region of interest" description="Disordered" evidence="5">
    <location>
        <begin position="1"/>
        <end position="49"/>
    </location>
</feature>
<evidence type="ECO:0000256" key="1">
    <source>
        <dbReference type="ARBA" id="ARBA00004123"/>
    </source>
</evidence>
<reference evidence="7" key="1">
    <citation type="journal article" date="2013" name="Genome Biol.">
        <title>Reference genomes and transcriptomes of Nicotiana sylvestris and Nicotiana tomentosiformis.</title>
        <authorList>
            <person name="Sierro N."/>
            <person name="Battey J.N."/>
            <person name="Ouadi S."/>
            <person name="Bovet L."/>
            <person name="Goepfert S."/>
            <person name="Bakaher N."/>
            <person name="Peitsch M.C."/>
            <person name="Ivanov N.V."/>
        </authorList>
    </citation>
    <scope>NUCLEOTIDE SEQUENCE [LARGE SCALE GENOMIC DNA]</scope>
</reference>
<keyword evidence="7" id="KW-1185">Reference proteome</keyword>
<dbReference type="InterPro" id="IPR017930">
    <property type="entry name" value="Myb_dom"/>
</dbReference>
<dbReference type="InterPro" id="IPR009057">
    <property type="entry name" value="Homeodomain-like_sf"/>
</dbReference>
<dbReference type="GO" id="GO:0005634">
    <property type="term" value="C:nucleus"/>
    <property type="evidence" value="ECO:0007669"/>
    <property type="project" value="UniProtKB-SubCell"/>
</dbReference>
<dbReference type="RefSeq" id="XP_009759227.1">
    <property type="nucleotide sequence ID" value="XM_009760925.1"/>
</dbReference>
<dbReference type="RefSeq" id="XP_009759228.1">
    <property type="nucleotide sequence ID" value="XM_009760926.1"/>
</dbReference>
<dbReference type="PROSITE" id="PS51294">
    <property type="entry name" value="HTH_MYB"/>
    <property type="match status" value="1"/>
</dbReference>
<dbReference type="STRING" id="4096.A0A1U7UT32"/>